<keyword evidence="4" id="KW-1185">Reference proteome</keyword>
<feature type="compositionally biased region" description="Basic and acidic residues" evidence="1">
    <location>
        <begin position="74"/>
        <end position="84"/>
    </location>
</feature>
<evidence type="ECO:0000256" key="2">
    <source>
        <dbReference type="SAM" id="SignalP"/>
    </source>
</evidence>
<reference evidence="3 4" key="1">
    <citation type="submission" date="2020-10" db="EMBL/GenBank/DDBJ databases">
        <authorList>
            <person name="Klimov P.B."/>
            <person name="Dyachkov S.M."/>
            <person name="Chetverikov P.E."/>
        </authorList>
    </citation>
    <scope>NUCLEOTIDE SEQUENCE [LARGE SCALE GENOMIC DNA]</scope>
    <source>
        <strain evidence="3">BMOC 18-1129-001#AD2665</strain>
        <tissue evidence="3">Entire mites</tissue>
    </source>
</reference>
<feature type="chain" id="PRO_5045046569" evidence="2">
    <location>
        <begin position="44"/>
        <end position="126"/>
    </location>
</feature>
<dbReference type="EMBL" id="JAIFTH010000216">
    <property type="protein sequence ID" value="KAG9510167.1"/>
    <property type="molecule type" value="Genomic_DNA"/>
</dbReference>
<protein>
    <submittedName>
        <fullName evidence="3">Uncharacterized protein</fullName>
    </submittedName>
</protein>
<evidence type="ECO:0000256" key="1">
    <source>
        <dbReference type="SAM" id="MobiDB-lite"/>
    </source>
</evidence>
<proteinExistence type="predicted"/>
<evidence type="ECO:0000313" key="3">
    <source>
        <dbReference type="EMBL" id="KAG9510167.1"/>
    </source>
</evidence>
<sequence length="126" mass="14355">MESYKFERPWTTRHTVRSSSRQTLSKTCLLALALVALLVVMQASDHSAEASVMDYEYLDLRDLYDLVKQNELRAKKSPRAEKSQPLRMRFGRRSDPLWSSMSGGPIPQDNSNNNFVYNVADDAAGR</sequence>
<dbReference type="Proteomes" id="UP000825002">
    <property type="component" value="Unassembled WGS sequence"/>
</dbReference>
<gene>
    <name evidence="3" type="ORF">GZH46_01293</name>
</gene>
<organism evidence="3 4">
    <name type="scientific">Fragariocoptes setiger</name>
    <dbReference type="NCBI Taxonomy" id="1670756"/>
    <lineage>
        <taxon>Eukaryota</taxon>
        <taxon>Metazoa</taxon>
        <taxon>Ecdysozoa</taxon>
        <taxon>Arthropoda</taxon>
        <taxon>Chelicerata</taxon>
        <taxon>Arachnida</taxon>
        <taxon>Acari</taxon>
        <taxon>Acariformes</taxon>
        <taxon>Trombidiformes</taxon>
        <taxon>Prostigmata</taxon>
        <taxon>Eupodina</taxon>
        <taxon>Eriophyoidea</taxon>
        <taxon>Phytoptidae</taxon>
        <taxon>Fragariocoptes</taxon>
    </lineage>
</organism>
<feature type="signal peptide" evidence="2">
    <location>
        <begin position="1"/>
        <end position="43"/>
    </location>
</feature>
<name>A0ABQ7S9T5_9ACAR</name>
<feature type="compositionally biased region" description="Polar residues" evidence="1">
    <location>
        <begin position="97"/>
        <end position="116"/>
    </location>
</feature>
<accession>A0ABQ7S9T5</accession>
<keyword evidence="2" id="KW-0732">Signal</keyword>
<evidence type="ECO:0000313" key="4">
    <source>
        <dbReference type="Proteomes" id="UP000825002"/>
    </source>
</evidence>
<comment type="caution">
    <text evidence="3">The sequence shown here is derived from an EMBL/GenBank/DDBJ whole genome shotgun (WGS) entry which is preliminary data.</text>
</comment>
<feature type="region of interest" description="Disordered" evidence="1">
    <location>
        <begin position="74"/>
        <end position="126"/>
    </location>
</feature>